<dbReference type="InterPro" id="IPR016181">
    <property type="entry name" value="Acyl_CoA_acyltransferase"/>
</dbReference>
<dbReference type="PANTHER" id="PTHR47017:SF1">
    <property type="entry name" value="ACYL-COA"/>
    <property type="match status" value="1"/>
</dbReference>
<dbReference type="EMBL" id="JAXAFO010000013">
    <property type="protein sequence ID" value="MDX6849612.1"/>
    <property type="molecule type" value="Genomic_DNA"/>
</dbReference>
<protein>
    <submittedName>
        <fullName evidence="1">GNAT family N-acetyltransferase</fullName>
    </submittedName>
</protein>
<proteinExistence type="predicted"/>
<reference evidence="1 2" key="1">
    <citation type="submission" date="2023-11" db="EMBL/GenBank/DDBJ databases">
        <title>Gilvimarinus fulvus sp. nov., isolated from the surface of Kelp.</title>
        <authorList>
            <person name="Sun Y.Y."/>
            <person name="Gong Y."/>
            <person name="Du Z.J."/>
        </authorList>
    </citation>
    <scope>NUCLEOTIDE SEQUENCE [LARGE SCALE GENOMIC DNA]</scope>
    <source>
        <strain evidence="1 2">SDUM040013</strain>
    </source>
</reference>
<gene>
    <name evidence="1" type="ORF">SCD92_09580</name>
</gene>
<evidence type="ECO:0000313" key="1">
    <source>
        <dbReference type="EMBL" id="MDX6849612.1"/>
    </source>
</evidence>
<dbReference type="Gene3D" id="3.40.630.30">
    <property type="match status" value="1"/>
</dbReference>
<dbReference type="Proteomes" id="UP001273505">
    <property type="component" value="Unassembled WGS sequence"/>
</dbReference>
<accession>A0ABU4RXJ6</accession>
<keyword evidence="2" id="KW-1185">Reference proteome</keyword>
<comment type="caution">
    <text evidence="1">The sequence shown here is derived from an EMBL/GenBank/DDBJ whole genome shotgun (WGS) entry which is preliminary data.</text>
</comment>
<name>A0ABU4RXJ6_9GAMM</name>
<dbReference type="InterPro" id="IPR007434">
    <property type="entry name" value="FemAB-like"/>
</dbReference>
<dbReference type="SUPFAM" id="SSF55729">
    <property type="entry name" value="Acyl-CoA N-acyltransferases (Nat)"/>
    <property type="match status" value="1"/>
</dbReference>
<dbReference type="Pfam" id="PF04339">
    <property type="entry name" value="FemAB_like"/>
    <property type="match status" value="1"/>
</dbReference>
<evidence type="ECO:0000313" key="2">
    <source>
        <dbReference type="Proteomes" id="UP001273505"/>
    </source>
</evidence>
<organism evidence="1 2">
    <name type="scientific">Gilvimarinus gilvus</name>
    <dbReference type="NCBI Taxonomy" id="3058038"/>
    <lineage>
        <taxon>Bacteria</taxon>
        <taxon>Pseudomonadati</taxon>
        <taxon>Pseudomonadota</taxon>
        <taxon>Gammaproteobacteria</taxon>
        <taxon>Cellvibrionales</taxon>
        <taxon>Cellvibrionaceae</taxon>
        <taxon>Gilvimarinus</taxon>
    </lineage>
</organism>
<sequence length="384" mass="44395">MAELTHRFLTSIDQCTQDDWNRLMVSDYPFSRHQWFAALELSGATTAQTGWQPYHLLVEEAGVCVLIVPLFIKTHSYGEYVFDWAWADAYQHHGLSYYPKMLSAIPFTPCLGTRLIGGWQRQDLLKFALAAIKEECDTRGLSGWHCLFPNALQSDALSEIGLARRTGTQFHWFNRNYRDFGDFVATFSSRKRKNVLKERRRVLEQGFTFEVVAGNELAPEHWQFFYPLYQHTYLKRSGHAGYLGAEFFQRLGTTLPQNCVMVIARLEGRQVAASLLLRDSTTLYGRYWGCIEEFDFLHFETCYYQGIDYAISQGLQRFDGGAQGEHKLARGFEPVTTVSHHWLQDVRFQAAIDDFLQRESAMVQSYFNDARDHLPFKHEASDTP</sequence>
<dbReference type="PANTHER" id="PTHR47017">
    <property type="entry name" value="ACYL-COA"/>
    <property type="match status" value="1"/>
</dbReference>
<dbReference type="RefSeq" id="WP_302724869.1">
    <property type="nucleotide sequence ID" value="NZ_JAULRU010000823.1"/>
</dbReference>